<gene>
    <name evidence="2" type="primary">egtB</name>
    <name evidence="2" type="ORF">NFI88_12275</name>
</gene>
<dbReference type="Pfam" id="PF03781">
    <property type="entry name" value="FGE-sulfatase"/>
    <property type="match status" value="2"/>
</dbReference>
<protein>
    <submittedName>
        <fullName evidence="2">Ergothioneine biosynthesis protein EgtB</fullName>
    </submittedName>
</protein>
<dbReference type="InterPro" id="IPR051043">
    <property type="entry name" value="Sulfatase_Mod_Factor_Kinase"/>
</dbReference>
<name>A0ABT1VZ50_9PROT</name>
<dbReference type="Gene3D" id="3.90.1580.10">
    <property type="entry name" value="paralog of FGE (formylglycine-generating enzyme)"/>
    <property type="match status" value="2"/>
</dbReference>
<organism evidence="2 3">
    <name type="scientific">Rhizosaccharibacter radicis</name>
    <dbReference type="NCBI Taxonomy" id="2782605"/>
    <lineage>
        <taxon>Bacteria</taxon>
        <taxon>Pseudomonadati</taxon>
        <taxon>Pseudomonadota</taxon>
        <taxon>Alphaproteobacteria</taxon>
        <taxon>Acetobacterales</taxon>
        <taxon>Acetobacteraceae</taxon>
        <taxon>Rhizosaccharibacter</taxon>
    </lineage>
</organism>
<dbReference type="NCBIfam" id="TIGR03440">
    <property type="entry name" value="egtB_TIGR03440"/>
    <property type="match status" value="1"/>
</dbReference>
<dbReference type="InterPro" id="IPR042095">
    <property type="entry name" value="SUMF_sf"/>
</dbReference>
<dbReference type="PANTHER" id="PTHR23150:SF36">
    <property type="entry name" value="HERCYNINE OXYGENASE"/>
    <property type="match status" value="1"/>
</dbReference>
<dbReference type="Proteomes" id="UP001524547">
    <property type="component" value="Unassembled WGS sequence"/>
</dbReference>
<evidence type="ECO:0000313" key="3">
    <source>
        <dbReference type="Proteomes" id="UP001524547"/>
    </source>
</evidence>
<sequence>MSHSLKPASFSAETPPSLLRSFRAVRDHTEFLAAALMPEDQTIQSMPDASPAKWHRAHTTWFFEQFVLLPRDGGRYRPYDEAFSFLFNSYYEALGARYPRATRGLVTRPGVEEVGRYRAHVDRGMAALIEGDADADGSLDTLVTLGLHHEQQHQELLVTDMLHAFAQNPLAWRGDGLPVIPGWRLPAPEPGEARFLQRPGGLAMIGHDGQGFGFDNEFPRHQALLQPHALSDRLVRNADWLRFMADGGYRTASLWMSDGWATATREEWDAPLHWRPDGAGGWLTVTPGGLGAVDPEQPVRHVSWYEADAFARWAGARLPTEHELEAAASELPDFHGHVWQWTNSAYLPYPGFRAVPGAIGEYNGKFMINQMVLRGSSSATPPGHARRSYRNFFQPEKRWQCTGLRLARDI</sequence>
<accession>A0ABT1VZ50</accession>
<feature type="domain" description="Sulfatase-modifying factor enzyme-like" evidence="1">
    <location>
        <begin position="331"/>
        <end position="408"/>
    </location>
</feature>
<dbReference type="InterPro" id="IPR016187">
    <property type="entry name" value="CTDL_fold"/>
</dbReference>
<comment type="caution">
    <text evidence="2">The sequence shown here is derived from an EMBL/GenBank/DDBJ whole genome shotgun (WGS) entry which is preliminary data.</text>
</comment>
<feature type="domain" description="Sulfatase-modifying factor enzyme-like" evidence="1">
    <location>
        <begin position="197"/>
        <end position="329"/>
    </location>
</feature>
<dbReference type="PANTHER" id="PTHR23150">
    <property type="entry name" value="SULFATASE MODIFYING FACTOR 1, 2"/>
    <property type="match status" value="1"/>
</dbReference>
<evidence type="ECO:0000313" key="2">
    <source>
        <dbReference type="EMBL" id="MCQ8241614.1"/>
    </source>
</evidence>
<dbReference type="InterPro" id="IPR005532">
    <property type="entry name" value="SUMF_dom"/>
</dbReference>
<keyword evidence="3" id="KW-1185">Reference proteome</keyword>
<evidence type="ECO:0000259" key="1">
    <source>
        <dbReference type="Pfam" id="PF03781"/>
    </source>
</evidence>
<dbReference type="RefSeq" id="WP_422920360.1">
    <property type="nucleotide sequence ID" value="NZ_JAMZEJ010000007.1"/>
</dbReference>
<reference evidence="2 3" key="1">
    <citation type="submission" date="2022-06" db="EMBL/GenBank/DDBJ databases">
        <title>Rhizosaccharibacter gen. nov. sp. nov. KSS12, endophytic bacteria isolated from sugarcane.</title>
        <authorList>
            <person name="Pitiwittayakul N."/>
        </authorList>
    </citation>
    <scope>NUCLEOTIDE SEQUENCE [LARGE SCALE GENOMIC DNA]</scope>
    <source>
        <strain evidence="2 3">KSS12</strain>
    </source>
</reference>
<dbReference type="InterPro" id="IPR017806">
    <property type="entry name" value="EgtB"/>
</dbReference>
<dbReference type="EMBL" id="JAMZEJ010000007">
    <property type="protein sequence ID" value="MCQ8241614.1"/>
    <property type="molecule type" value="Genomic_DNA"/>
</dbReference>
<dbReference type="SUPFAM" id="SSF56436">
    <property type="entry name" value="C-type lectin-like"/>
    <property type="match status" value="1"/>
</dbReference>
<proteinExistence type="predicted"/>